<reference evidence="1" key="2">
    <citation type="journal article" date="2024" name="Plant">
        <title>Genomic evolution and insights into agronomic trait innovations of Sesamum species.</title>
        <authorList>
            <person name="Miao H."/>
            <person name="Wang L."/>
            <person name="Qu L."/>
            <person name="Liu H."/>
            <person name="Sun Y."/>
            <person name="Le M."/>
            <person name="Wang Q."/>
            <person name="Wei S."/>
            <person name="Zheng Y."/>
            <person name="Lin W."/>
            <person name="Duan Y."/>
            <person name="Cao H."/>
            <person name="Xiong S."/>
            <person name="Wang X."/>
            <person name="Wei L."/>
            <person name="Li C."/>
            <person name="Ma Q."/>
            <person name="Ju M."/>
            <person name="Zhao R."/>
            <person name="Li G."/>
            <person name="Mu C."/>
            <person name="Tian Q."/>
            <person name="Mei H."/>
            <person name="Zhang T."/>
            <person name="Gao T."/>
            <person name="Zhang H."/>
        </authorList>
    </citation>
    <scope>NUCLEOTIDE SEQUENCE</scope>
    <source>
        <strain evidence="1">K16</strain>
    </source>
</reference>
<dbReference type="EMBL" id="JACGWL010000814">
    <property type="protein sequence ID" value="KAK4381775.1"/>
    <property type="molecule type" value="Genomic_DNA"/>
</dbReference>
<name>A0AAE1VZZ8_9LAMI</name>
<evidence type="ECO:0000313" key="2">
    <source>
        <dbReference type="Proteomes" id="UP001289374"/>
    </source>
</evidence>
<proteinExistence type="predicted"/>
<comment type="caution">
    <text evidence="1">The sequence shown here is derived from an EMBL/GenBank/DDBJ whole genome shotgun (WGS) entry which is preliminary data.</text>
</comment>
<gene>
    <name evidence="1" type="ORF">Sango_2936900</name>
</gene>
<accession>A0AAE1VZZ8</accession>
<dbReference type="Proteomes" id="UP001289374">
    <property type="component" value="Unassembled WGS sequence"/>
</dbReference>
<protein>
    <recommendedName>
        <fullName evidence="3">Reverse transcriptase domain-containing protein</fullName>
    </recommendedName>
</protein>
<evidence type="ECO:0008006" key="3">
    <source>
        <dbReference type="Google" id="ProtNLM"/>
    </source>
</evidence>
<keyword evidence="2" id="KW-1185">Reference proteome</keyword>
<reference evidence="1" key="1">
    <citation type="submission" date="2020-06" db="EMBL/GenBank/DDBJ databases">
        <authorList>
            <person name="Li T."/>
            <person name="Hu X."/>
            <person name="Zhang T."/>
            <person name="Song X."/>
            <person name="Zhang H."/>
            <person name="Dai N."/>
            <person name="Sheng W."/>
            <person name="Hou X."/>
            <person name="Wei L."/>
        </authorList>
    </citation>
    <scope>NUCLEOTIDE SEQUENCE</scope>
    <source>
        <strain evidence="1">K16</strain>
        <tissue evidence="1">Leaf</tissue>
    </source>
</reference>
<dbReference type="AlphaFoldDB" id="A0AAE1VZZ8"/>
<evidence type="ECO:0000313" key="1">
    <source>
        <dbReference type="EMBL" id="KAK4381775.1"/>
    </source>
</evidence>
<sequence length="325" mass="37011">MLSDKAQAMSATAFGVDKTRTRMLEGKLRRLLQIPSPWRINWISRPFGQNWNELLHTMRLCGTAYIRGVGDFWVTTENEIQQNIASYFGSVYASNRPSRNDIAKGTEHLRTIINASMRADLLQPYTTAERSKQLSFKWPSQIPRARWIISPSQSGFVPVRLISDNILLAFELNHFLNRKPRCEQGWVALKLDVSKAYDKLVFVICFVFIYAWWETIRVSYSLSGAPPGTPFALHFPSLYRIIQLLITECRIGAMPPGPGDKVLKILGAFSRNTKEELCQFIAGDLTIRRENKMEMYLGLPSRVSRSKRDLLLPFGIAFGAGFKGE</sequence>
<organism evidence="1 2">
    <name type="scientific">Sesamum angolense</name>
    <dbReference type="NCBI Taxonomy" id="2727404"/>
    <lineage>
        <taxon>Eukaryota</taxon>
        <taxon>Viridiplantae</taxon>
        <taxon>Streptophyta</taxon>
        <taxon>Embryophyta</taxon>
        <taxon>Tracheophyta</taxon>
        <taxon>Spermatophyta</taxon>
        <taxon>Magnoliopsida</taxon>
        <taxon>eudicotyledons</taxon>
        <taxon>Gunneridae</taxon>
        <taxon>Pentapetalae</taxon>
        <taxon>asterids</taxon>
        <taxon>lamiids</taxon>
        <taxon>Lamiales</taxon>
        <taxon>Pedaliaceae</taxon>
        <taxon>Sesamum</taxon>
    </lineage>
</organism>